<dbReference type="InterPro" id="IPR001009">
    <property type="entry name" value="PA/PA-X"/>
</dbReference>
<proteinExistence type="predicted"/>
<dbReference type="GO" id="GO:0039694">
    <property type="term" value="P:viral RNA genome replication"/>
    <property type="evidence" value="ECO:0007669"/>
    <property type="project" value="InterPro"/>
</dbReference>
<accession>A0A8E8FTN5</accession>
<sequence length="770" mass="87742">MSSNEYFQSIYEERIINQLRQKVPNFYKLSVLDKDQQLRRYHAIFYLMNTIPMPTPGESYKRKFASDDSDEIISKKGRREDVAGEFNEILEMGEEAEDRPPSPMVTEEEAEAALARGSPSYEPMSPDYAPGDYEEPTGAEEEEVDTPNKETKHYRFFCPSFSATEESALRAIMESNKIKIPSTMSIFEIDIIDRVNGTLIFVKEGRPNEKDKIKMKDLYPELTNFEFVYLDFVHNQVWDYSCSLNSSSAKNFMVIRNKAAAAQGFGKTILREEIDELTSTFVRSMRTEWTQDILKAAENPITLGPISGISSTFPLITTEDIIRELEDIFVTREKLPQATWNGKVLPYSCNDPITVNLESTDEQLCLENFPSHLTLKTGFGKENDVNMMPKVTTAVHKLLRNDNSNTHNLLSVKKTLQHTIDATHISEEEATLILKGVGWNYKGKNIGLIEGMKQPDYKAPVNKSYPQWMKKVFLEECKISDIECILDVEFNEEPAVHKMDELASKCCETIRSIFSKTNAASTCNKYMNISSRLAGSYLINVSKENNQFSSVALIPIVINGAVEKAKTKKLVGFCLRGPHHVRDASDKINMITFERVKKDNDPQMYRKGGLYEDEKGHVWYVKKNAVTKASPVYGAYLHNLLFLPANFVGDMIFNIYGSFEAMKTNSIDLINSNRDFLIQRMTETVFMGLLGSSQEEGYFAGYRMLYMVLLELSRGRASGLIDKRGFFAAMNECLIDSPYVLFLHGNLVHTLKFFLEKSTDRNNVFRVHSL</sequence>
<organism evidence="2">
    <name type="scientific">Bemisia tabaci Quaranja-like virus 2</name>
    <dbReference type="NCBI Taxonomy" id="2840015"/>
    <lineage>
        <taxon>Viruses</taxon>
        <taxon>Riboviria</taxon>
        <taxon>Orthornavirae</taxon>
        <taxon>Negarnaviricota</taxon>
        <taxon>Polyploviricotina</taxon>
        <taxon>Insthoviricetes</taxon>
        <taxon>Articulavirales</taxon>
        <taxon>Orthomyxoviridae</taxon>
        <taxon>Quaranjavirus</taxon>
    </lineage>
</organism>
<dbReference type="GO" id="GO:0003723">
    <property type="term" value="F:RNA binding"/>
    <property type="evidence" value="ECO:0007669"/>
    <property type="project" value="InterPro"/>
</dbReference>
<protein>
    <submittedName>
        <fullName evidence="2">PA</fullName>
    </submittedName>
</protein>
<dbReference type="Pfam" id="PF00603">
    <property type="entry name" value="Flu_PA"/>
    <property type="match status" value="2"/>
</dbReference>
<reference evidence="2" key="1">
    <citation type="submission" date="2020-11" db="EMBL/GenBank/DDBJ databases">
        <authorList>
            <person name="Huang H.-J."/>
            <person name="Li J.-M."/>
        </authorList>
    </citation>
    <scope>NUCLEOTIDE SEQUENCE</scope>
    <source>
        <strain evidence="2">UC-Q1</strain>
    </source>
</reference>
<name>A0A8E8FTN5_9ORTO</name>
<reference evidence="2" key="2">
    <citation type="journal article" date="2021" name="NPJ Biofilms Microbiomes">
        <title>Diversity and infectivity of the RNA virome among different cryptic species of an agriculturally important insect vector: whitefly Bemisia tabaci.</title>
        <authorList>
            <person name="Huang H.J."/>
            <person name="Ye Z.X."/>
            <person name="Wang X."/>
            <person name="Yan X.T."/>
            <person name="Zhang Y."/>
            <person name="He Y.J."/>
            <person name="Qi Y.H."/>
            <person name="Zhang X.D."/>
            <person name="Zhuo J.C."/>
            <person name="Lu G."/>
            <person name="Lu J.B."/>
            <person name="Mao Q.Z."/>
            <person name="Sun Z.T."/>
            <person name="Yan F."/>
            <person name="Chen J.P."/>
            <person name="Zhang C.X."/>
            <person name="Li J.M."/>
        </authorList>
    </citation>
    <scope>NUCLEOTIDE SEQUENCE</scope>
    <source>
        <strain evidence="2">UC-Q1</strain>
    </source>
</reference>
<feature type="region of interest" description="Disordered" evidence="1">
    <location>
        <begin position="93"/>
        <end position="149"/>
    </location>
</feature>
<feature type="compositionally biased region" description="Acidic residues" evidence="1">
    <location>
        <begin position="132"/>
        <end position="145"/>
    </location>
</feature>
<evidence type="ECO:0000256" key="1">
    <source>
        <dbReference type="SAM" id="MobiDB-lite"/>
    </source>
</evidence>
<dbReference type="EMBL" id="MW256685">
    <property type="protein sequence ID" value="QWC36492.1"/>
    <property type="molecule type" value="Viral_cRNA"/>
</dbReference>
<evidence type="ECO:0000313" key="2">
    <source>
        <dbReference type="EMBL" id="QWC36492.1"/>
    </source>
</evidence>